<dbReference type="RefSeq" id="WP_354298067.1">
    <property type="nucleotide sequence ID" value="NZ_JBEPLU010000002.1"/>
</dbReference>
<sequence length="115" mass="12812">MKIQRGVTDKAILKELGERVEHARLQRNLTQDELASLADISRPTLQRLEAGASAQMTTFVRVLRALELLAGLDLVAPQVQPSPIEQLDIRGGRRKRASRNQRPAAKSGFKWGDET</sequence>
<dbReference type="PROSITE" id="PS50943">
    <property type="entry name" value="HTH_CROC1"/>
    <property type="match status" value="1"/>
</dbReference>
<feature type="region of interest" description="Disordered" evidence="1">
    <location>
        <begin position="83"/>
        <end position="115"/>
    </location>
</feature>
<dbReference type="Pfam" id="PF01381">
    <property type="entry name" value="HTH_3"/>
    <property type="match status" value="1"/>
</dbReference>
<reference evidence="3 4" key="1">
    <citation type="submission" date="2024-06" db="EMBL/GenBank/DDBJ databases">
        <title>Genomic Encyclopedia of Type Strains, Phase IV (KMG-IV): sequencing the most valuable type-strain genomes for metagenomic binning, comparative biology and taxonomic classification.</title>
        <authorList>
            <person name="Goeker M."/>
        </authorList>
    </citation>
    <scope>NUCLEOTIDE SEQUENCE [LARGE SCALE GENOMIC DNA]</scope>
    <source>
        <strain evidence="3 4">DSM 17809</strain>
    </source>
</reference>
<gene>
    <name evidence="3" type="ORF">ABID41_003190</name>
</gene>
<accession>A0ABV2EMA8</accession>
<dbReference type="Gene3D" id="1.10.260.40">
    <property type="entry name" value="lambda repressor-like DNA-binding domains"/>
    <property type="match status" value="1"/>
</dbReference>
<dbReference type="SUPFAM" id="SSF47413">
    <property type="entry name" value="lambda repressor-like DNA-binding domains"/>
    <property type="match status" value="1"/>
</dbReference>
<dbReference type="CDD" id="cd00093">
    <property type="entry name" value="HTH_XRE"/>
    <property type="match status" value="1"/>
</dbReference>
<dbReference type="EMBL" id="JBEPLU010000002">
    <property type="protein sequence ID" value="MET3528072.1"/>
    <property type="molecule type" value="Genomic_DNA"/>
</dbReference>
<dbReference type="Proteomes" id="UP001549110">
    <property type="component" value="Unassembled WGS sequence"/>
</dbReference>
<keyword evidence="4" id="KW-1185">Reference proteome</keyword>
<evidence type="ECO:0000313" key="4">
    <source>
        <dbReference type="Proteomes" id="UP001549110"/>
    </source>
</evidence>
<comment type="caution">
    <text evidence="3">The sequence shown here is derived from an EMBL/GenBank/DDBJ whole genome shotgun (WGS) entry which is preliminary data.</text>
</comment>
<dbReference type="InterPro" id="IPR010982">
    <property type="entry name" value="Lambda_DNA-bd_dom_sf"/>
</dbReference>
<evidence type="ECO:0000256" key="1">
    <source>
        <dbReference type="SAM" id="MobiDB-lite"/>
    </source>
</evidence>
<protein>
    <submittedName>
        <fullName evidence="3">Transcriptional regulator with XRE-family HTH domain</fullName>
    </submittedName>
</protein>
<evidence type="ECO:0000313" key="3">
    <source>
        <dbReference type="EMBL" id="MET3528072.1"/>
    </source>
</evidence>
<evidence type="ECO:0000259" key="2">
    <source>
        <dbReference type="PROSITE" id="PS50943"/>
    </source>
</evidence>
<name>A0ABV2EMA8_9CAUL</name>
<dbReference type="SMART" id="SM00530">
    <property type="entry name" value="HTH_XRE"/>
    <property type="match status" value="1"/>
</dbReference>
<proteinExistence type="predicted"/>
<dbReference type="InterPro" id="IPR001387">
    <property type="entry name" value="Cro/C1-type_HTH"/>
</dbReference>
<feature type="domain" description="HTH cro/C1-type" evidence="2">
    <location>
        <begin position="20"/>
        <end position="72"/>
    </location>
</feature>
<organism evidence="3 4">
    <name type="scientific">Phenylobacterium koreense</name>
    <dbReference type="NCBI Taxonomy" id="266125"/>
    <lineage>
        <taxon>Bacteria</taxon>
        <taxon>Pseudomonadati</taxon>
        <taxon>Pseudomonadota</taxon>
        <taxon>Alphaproteobacteria</taxon>
        <taxon>Caulobacterales</taxon>
        <taxon>Caulobacteraceae</taxon>
        <taxon>Phenylobacterium</taxon>
    </lineage>
</organism>